<dbReference type="InterPro" id="IPR003834">
    <property type="entry name" value="Cyt_c_assmbl_TM_dom"/>
</dbReference>
<keyword evidence="3" id="KW-0812">Transmembrane</keyword>
<feature type="domain" description="Cytochrome C biogenesis protein transmembrane" evidence="6">
    <location>
        <begin position="4"/>
        <end position="208"/>
    </location>
</feature>
<keyword evidence="4" id="KW-1133">Transmembrane helix</keyword>
<dbReference type="PANTHER" id="PTHR31272:SF4">
    <property type="entry name" value="CYTOCHROME C-TYPE BIOGENESIS PROTEIN HI_1454-RELATED"/>
    <property type="match status" value="1"/>
</dbReference>
<dbReference type="GO" id="GO:0017004">
    <property type="term" value="P:cytochrome complex assembly"/>
    <property type="evidence" value="ECO:0007669"/>
    <property type="project" value="InterPro"/>
</dbReference>
<dbReference type="RefSeq" id="WP_114540111.1">
    <property type="nucleotide sequence ID" value="NZ_CAKXPL010000054.1"/>
</dbReference>
<name>A0A369P568_9ACTN</name>
<dbReference type="PANTHER" id="PTHR31272">
    <property type="entry name" value="CYTOCHROME C-TYPE BIOGENESIS PROTEIN HI_1454-RELATED"/>
    <property type="match status" value="1"/>
</dbReference>
<evidence type="ECO:0000256" key="4">
    <source>
        <dbReference type="ARBA" id="ARBA00022989"/>
    </source>
</evidence>
<dbReference type="AlphaFoldDB" id="A0A369P568"/>
<dbReference type="InterPro" id="IPR051790">
    <property type="entry name" value="Cytochrome_c-biogenesis_DsbD"/>
</dbReference>
<dbReference type="EMBL" id="PPUT01000005">
    <property type="protein sequence ID" value="RDC46018.1"/>
    <property type="molecule type" value="Genomic_DNA"/>
</dbReference>
<comment type="caution">
    <text evidence="7">The sequence shown here is derived from an EMBL/GenBank/DDBJ whole genome shotgun (WGS) entry which is preliminary data.</text>
</comment>
<evidence type="ECO:0000313" key="8">
    <source>
        <dbReference type="Proteomes" id="UP000253805"/>
    </source>
</evidence>
<evidence type="ECO:0000256" key="1">
    <source>
        <dbReference type="ARBA" id="ARBA00004141"/>
    </source>
</evidence>
<evidence type="ECO:0000313" key="7">
    <source>
        <dbReference type="EMBL" id="RDC46018.1"/>
    </source>
</evidence>
<protein>
    <submittedName>
        <fullName evidence="7">Cytochrome C biogenesis protein ResB</fullName>
    </submittedName>
</protein>
<comment type="similarity">
    <text evidence="2">Belongs to the DsbD family.</text>
</comment>
<evidence type="ECO:0000256" key="2">
    <source>
        <dbReference type="ARBA" id="ARBA00006143"/>
    </source>
</evidence>
<keyword evidence="5" id="KW-0472">Membrane</keyword>
<dbReference type="Proteomes" id="UP000253805">
    <property type="component" value="Unassembled WGS sequence"/>
</dbReference>
<comment type="subcellular location">
    <subcellularLocation>
        <location evidence="1">Membrane</location>
        <topology evidence="1">Multi-pass membrane protein</topology>
    </subcellularLocation>
</comment>
<sequence>MTYLITFLEGIITFVSPCLLPMIPIYVTYFAAGEEVRTSVVLRNALGFVLGFTCVFIAMGALASSVGAFFIEYQSAVNVVCGLVVIAFGLYFLGIIKINLFHGAKNPLAGRQLGFFSSVLFGVIFSIGWTPCVGAFLGSALMLASQQASVAQGVILLLCYSAGLGIPFVAAAVLIDKLKGAFAVIKQHYDIINKVCGWFLVAVGVLMATGLLGGFLRLLS</sequence>
<dbReference type="Pfam" id="PF02683">
    <property type="entry name" value="DsbD_TM"/>
    <property type="match status" value="1"/>
</dbReference>
<accession>A0A369P568</accession>
<evidence type="ECO:0000256" key="3">
    <source>
        <dbReference type="ARBA" id="ARBA00022692"/>
    </source>
</evidence>
<reference evidence="7 8" key="1">
    <citation type="journal article" date="2018" name="Elife">
        <title>Discovery and characterization of a prevalent human gut bacterial enzyme sufficient for the inactivation of a family of plant toxins.</title>
        <authorList>
            <person name="Koppel N."/>
            <person name="Bisanz J.E."/>
            <person name="Pandelia M.E."/>
            <person name="Turnbaugh P.J."/>
            <person name="Balskus E.P."/>
        </authorList>
    </citation>
    <scope>NUCLEOTIDE SEQUENCE [LARGE SCALE GENOMIC DNA]</scope>
    <source>
        <strain evidence="7 8">OB21 GAM 11</strain>
    </source>
</reference>
<proteinExistence type="inferred from homology"/>
<organism evidence="7 8">
    <name type="scientific">Adlercreutzia equolifaciens subsp. celatus</name>
    <dbReference type="NCBI Taxonomy" id="394340"/>
    <lineage>
        <taxon>Bacteria</taxon>
        <taxon>Bacillati</taxon>
        <taxon>Actinomycetota</taxon>
        <taxon>Coriobacteriia</taxon>
        <taxon>Eggerthellales</taxon>
        <taxon>Eggerthellaceae</taxon>
        <taxon>Adlercreutzia</taxon>
    </lineage>
</organism>
<gene>
    <name evidence="7" type="ORF">C1850_03230</name>
</gene>
<evidence type="ECO:0000256" key="5">
    <source>
        <dbReference type="ARBA" id="ARBA00023136"/>
    </source>
</evidence>
<dbReference type="GO" id="GO:0016020">
    <property type="term" value="C:membrane"/>
    <property type="evidence" value="ECO:0007669"/>
    <property type="project" value="UniProtKB-SubCell"/>
</dbReference>
<evidence type="ECO:0000259" key="6">
    <source>
        <dbReference type="Pfam" id="PF02683"/>
    </source>
</evidence>